<sequence>MGSFVSTIRTAFKRSAGAHLASIVLAVSVLAPNIAAADALQKAKSAGKLVVVTEMQFAPFDMKVDGKYVGVNRDLFDEIGKELGLAMDYVDLPWTSVLPGLESGKFDFVGAPINATKERVTRYAFTNPFAFSGSAFMKRKGDAAVTKPEDLKGQTVGVVKSSAILRQVQRFNETTPVTIREYSDNNQLYADLAIGRVTAAASSLANVSYAAQQRPDTFEVVKPTFGIPTYYGWIARNDEDSKSLIAAINVALAKVIADGRMAAIQKKWFGEAYDLPAVMPEPQI</sequence>
<keyword evidence="2 3" id="KW-0732">Signal</keyword>
<evidence type="ECO:0000313" key="10">
    <source>
        <dbReference type="Proteomes" id="UP000436911"/>
    </source>
</evidence>
<evidence type="ECO:0000256" key="1">
    <source>
        <dbReference type="ARBA" id="ARBA00004418"/>
    </source>
</evidence>
<comment type="subcellular location">
    <subcellularLocation>
        <location evidence="1">Periplasm</location>
    </subcellularLocation>
</comment>
<name>A0A368NN04_AGRVI</name>
<gene>
    <name evidence="8" type="ORF">BBI04_024150</name>
    <name evidence="5" type="ORF">DXT89_25580</name>
    <name evidence="6" type="ORF">IEI95_008475</name>
    <name evidence="7" type="ORF">IEI95_028860</name>
</gene>
<reference evidence="8 9" key="2">
    <citation type="submission" date="2019-11" db="EMBL/GenBank/DDBJ databases">
        <title>Whole-genome sequencing of Allorhizobium vitis.</title>
        <authorList>
            <person name="Gan H.M."/>
            <person name="Savka M.A."/>
        </authorList>
    </citation>
    <scope>NUCLEOTIDE SEQUENCE [LARGE SCALE GENOMIC DNA]</scope>
    <source>
        <strain evidence="8 9">AB4</strain>
    </source>
</reference>
<reference evidence="5 10" key="1">
    <citation type="submission" date="2018-08" db="EMBL/GenBank/DDBJ databases">
        <title>Genome sequencing of Agrobacterium vitis strain ICMP 10754.</title>
        <authorList>
            <person name="Visnovsky S.B."/>
            <person name="Pitman A.R."/>
        </authorList>
    </citation>
    <scope>NUCLEOTIDE SEQUENCE [LARGE SCALE GENOMIC DNA]</scope>
    <source>
        <strain evidence="5 10">ICMP 10754</strain>
    </source>
</reference>
<reference evidence="6" key="3">
    <citation type="submission" date="2020-11" db="EMBL/GenBank/DDBJ databases">
        <title>Agrobacterium vitis strain K377 genome.</title>
        <authorList>
            <person name="Xi H."/>
        </authorList>
    </citation>
    <scope>NUCLEOTIDE SEQUENCE</scope>
    <source>
        <strain evidence="6">K377</strain>
    </source>
</reference>
<dbReference type="EMBL" id="JACXXJ020000006">
    <property type="protein sequence ID" value="MBF2718211.1"/>
    <property type="molecule type" value="Genomic_DNA"/>
</dbReference>
<dbReference type="AlphaFoldDB" id="A0A368NN04"/>
<dbReference type="PANTHER" id="PTHR35936:SF35">
    <property type="entry name" value="L-CYSTINE-BINDING PROTEIN TCYJ"/>
    <property type="match status" value="1"/>
</dbReference>
<accession>A0A368NN04</accession>
<dbReference type="SUPFAM" id="SSF53850">
    <property type="entry name" value="Periplasmic binding protein-like II"/>
    <property type="match status" value="1"/>
</dbReference>
<evidence type="ECO:0000313" key="7">
    <source>
        <dbReference type="EMBL" id="MBF2718211.1"/>
    </source>
</evidence>
<dbReference type="GO" id="GO:0042597">
    <property type="term" value="C:periplasmic space"/>
    <property type="evidence" value="ECO:0007669"/>
    <property type="project" value="UniProtKB-SubCell"/>
</dbReference>
<feature type="domain" description="Solute-binding protein family 3/N-terminal" evidence="4">
    <location>
        <begin position="48"/>
        <end position="272"/>
    </location>
</feature>
<evidence type="ECO:0000313" key="8">
    <source>
        <dbReference type="EMBL" id="MUP07877.1"/>
    </source>
</evidence>
<dbReference type="InterPro" id="IPR001638">
    <property type="entry name" value="Solute-binding_3/MltF_N"/>
</dbReference>
<proteinExistence type="predicted"/>
<feature type="signal peptide" evidence="3">
    <location>
        <begin position="1"/>
        <end position="37"/>
    </location>
</feature>
<dbReference type="EMBL" id="MBEV02000020">
    <property type="protein sequence ID" value="MUP07877.1"/>
    <property type="molecule type" value="Genomic_DNA"/>
</dbReference>
<dbReference type="PANTHER" id="PTHR35936">
    <property type="entry name" value="MEMBRANE-BOUND LYTIC MUREIN TRANSGLYCOSYLASE F"/>
    <property type="match status" value="1"/>
</dbReference>
<evidence type="ECO:0000256" key="2">
    <source>
        <dbReference type="ARBA" id="ARBA00022729"/>
    </source>
</evidence>
<evidence type="ECO:0000313" key="6">
    <source>
        <dbReference type="EMBL" id="MBF2714275.1"/>
    </source>
</evidence>
<evidence type="ECO:0000256" key="3">
    <source>
        <dbReference type="SAM" id="SignalP"/>
    </source>
</evidence>
<dbReference type="Pfam" id="PF00497">
    <property type="entry name" value="SBP_bac_3"/>
    <property type="match status" value="1"/>
</dbReference>
<feature type="chain" id="PRO_5044389164" evidence="3">
    <location>
        <begin position="38"/>
        <end position="284"/>
    </location>
</feature>
<dbReference type="SMART" id="SM00062">
    <property type="entry name" value="PBPb"/>
    <property type="match status" value="1"/>
</dbReference>
<evidence type="ECO:0000313" key="9">
    <source>
        <dbReference type="Proteomes" id="UP000175993"/>
    </source>
</evidence>
<protein>
    <submittedName>
        <fullName evidence="5">Amino acid ABC transporter</fullName>
    </submittedName>
    <submittedName>
        <fullName evidence="6">Transporter substrate-binding domain-containing protein</fullName>
    </submittedName>
</protein>
<organism evidence="5 10">
    <name type="scientific">Agrobacterium vitis</name>
    <name type="common">Rhizobium vitis</name>
    <dbReference type="NCBI Taxonomy" id="373"/>
    <lineage>
        <taxon>Bacteria</taxon>
        <taxon>Pseudomonadati</taxon>
        <taxon>Pseudomonadota</taxon>
        <taxon>Alphaproteobacteria</taxon>
        <taxon>Hyphomicrobiales</taxon>
        <taxon>Rhizobiaceae</taxon>
        <taxon>Rhizobium/Agrobacterium group</taxon>
        <taxon>Agrobacterium</taxon>
    </lineage>
</organism>
<dbReference type="Proteomes" id="UP000655037">
    <property type="component" value="Unassembled WGS sequence"/>
</dbReference>
<dbReference type="Proteomes" id="UP000175993">
    <property type="component" value="Unassembled WGS sequence"/>
</dbReference>
<dbReference type="OrthoDB" id="9814231at2"/>
<evidence type="ECO:0000259" key="4">
    <source>
        <dbReference type="SMART" id="SM00062"/>
    </source>
</evidence>
<dbReference type="EMBL" id="JACXXJ020000003">
    <property type="protein sequence ID" value="MBF2714275.1"/>
    <property type="molecule type" value="Genomic_DNA"/>
</dbReference>
<dbReference type="RefSeq" id="WP_081088921.1">
    <property type="nucleotide sequence ID" value="NZ_CP118262.1"/>
</dbReference>
<dbReference type="Proteomes" id="UP000436911">
    <property type="component" value="Unassembled WGS sequence"/>
</dbReference>
<evidence type="ECO:0000313" key="5">
    <source>
        <dbReference type="EMBL" id="KAA3520676.1"/>
    </source>
</evidence>
<dbReference type="EMBL" id="QUSG01000028">
    <property type="protein sequence ID" value="KAA3520676.1"/>
    <property type="molecule type" value="Genomic_DNA"/>
</dbReference>
<comment type="caution">
    <text evidence="5">The sequence shown here is derived from an EMBL/GenBank/DDBJ whole genome shotgun (WGS) entry which is preliminary data.</text>
</comment>
<dbReference type="Gene3D" id="3.40.190.10">
    <property type="entry name" value="Periplasmic binding protein-like II"/>
    <property type="match status" value="2"/>
</dbReference>